<organism evidence="1 2">
    <name type="scientific">Paenibacillus montaniterrae</name>
    <dbReference type="NCBI Taxonomy" id="429341"/>
    <lineage>
        <taxon>Bacteria</taxon>
        <taxon>Bacillati</taxon>
        <taxon>Bacillota</taxon>
        <taxon>Bacilli</taxon>
        <taxon>Bacillales</taxon>
        <taxon>Paenibacillaceae</taxon>
        <taxon>Paenibacillus</taxon>
    </lineage>
</organism>
<protein>
    <submittedName>
        <fullName evidence="1">Uncharacterized protein</fullName>
    </submittedName>
</protein>
<gene>
    <name evidence="1" type="ORF">J40TS1_12140</name>
</gene>
<evidence type="ECO:0000313" key="1">
    <source>
        <dbReference type="EMBL" id="GIP15572.1"/>
    </source>
</evidence>
<comment type="caution">
    <text evidence="1">The sequence shown here is derived from an EMBL/GenBank/DDBJ whole genome shotgun (WGS) entry which is preliminary data.</text>
</comment>
<sequence length="45" mass="5227">MRLRVELTREGIRQSRNEPDVVENTGDRMRAMAKKLLQHYGEQGG</sequence>
<evidence type="ECO:0000313" key="2">
    <source>
        <dbReference type="Proteomes" id="UP000683139"/>
    </source>
</evidence>
<accession>A0A919YJK0</accession>
<proteinExistence type="predicted"/>
<dbReference type="Proteomes" id="UP000683139">
    <property type="component" value="Unassembled WGS sequence"/>
</dbReference>
<keyword evidence="2" id="KW-1185">Reference proteome</keyword>
<dbReference type="AlphaFoldDB" id="A0A919YJK0"/>
<reference evidence="1" key="1">
    <citation type="submission" date="2021-03" db="EMBL/GenBank/DDBJ databases">
        <title>Antimicrobial resistance genes in bacteria isolated from Japanese honey, and their potential for conferring macrolide and lincosamide resistance in the American foulbrood pathogen Paenibacillus larvae.</title>
        <authorList>
            <person name="Okamoto M."/>
            <person name="Kumagai M."/>
            <person name="Kanamori H."/>
            <person name="Takamatsu D."/>
        </authorList>
    </citation>
    <scope>NUCLEOTIDE SEQUENCE</scope>
    <source>
        <strain evidence="1">J40TS1</strain>
    </source>
</reference>
<dbReference type="EMBL" id="BOSE01000002">
    <property type="protein sequence ID" value="GIP15572.1"/>
    <property type="molecule type" value="Genomic_DNA"/>
</dbReference>
<dbReference type="RefSeq" id="WP_213513869.1">
    <property type="nucleotide sequence ID" value="NZ_BOSE01000002.1"/>
</dbReference>
<name>A0A919YJK0_9BACL</name>